<dbReference type="AlphaFoldDB" id="A0A6L5WME1"/>
<feature type="transmembrane region" description="Helical" evidence="7">
    <location>
        <begin position="162"/>
        <end position="179"/>
    </location>
</feature>
<comment type="subcellular location">
    <subcellularLocation>
        <location evidence="1">Membrane</location>
        <topology evidence="1">Multi-pass membrane protein</topology>
    </subcellularLocation>
</comment>
<dbReference type="InterPro" id="IPR022764">
    <property type="entry name" value="Peptidase_S54_rhomboid_dom"/>
</dbReference>
<keyword evidence="3 7" id="KW-0812">Transmembrane</keyword>
<dbReference type="InterPro" id="IPR035952">
    <property type="entry name" value="Rhomboid-like_sf"/>
</dbReference>
<reference evidence="9 10" key="2">
    <citation type="submission" date="2020-03" db="EMBL/GenBank/DDBJ databases">
        <title>Campylobacter portucalensis sp. nov., a new species of Campylobacter isolated from the reproductive tract of bulls.</title>
        <authorList>
            <person name="Silva M.F."/>
            <person name="Pereira G."/>
            <person name="Carneiro C."/>
            <person name="Hemphill A."/>
            <person name="Mateus L."/>
            <person name="Lopes-Da-Costa L."/>
            <person name="Silva E."/>
        </authorList>
    </citation>
    <scope>NUCLEOTIDE SEQUENCE [LARGE SCALE GENOMIC DNA]</scope>
    <source>
        <strain evidence="9 10">FMV-PI01</strain>
    </source>
</reference>
<comment type="caution">
    <text evidence="9">The sequence shown here is derived from an EMBL/GenBank/DDBJ whole genome shotgun (WGS) entry which is preliminary data.</text>
</comment>
<dbReference type="EMBL" id="VWSJ01000025">
    <property type="protein sequence ID" value="MSN96831.1"/>
    <property type="molecule type" value="Genomic_DNA"/>
</dbReference>
<evidence type="ECO:0000256" key="2">
    <source>
        <dbReference type="ARBA" id="ARBA00009045"/>
    </source>
</evidence>
<feature type="domain" description="Peptidase S54 rhomboid" evidence="8">
    <location>
        <begin position="44"/>
        <end position="177"/>
    </location>
</feature>
<feature type="transmembrane region" description="Helical" evidence="7">
    <location>
        <begin position="139"/>
        <end position="156"/>
    </location>
</feature>
<dbReference type="RefSeq" id="WP_154571096.1">
    <property type="nucleotide sequence ID" value="NZ_VWSJ01000025.1"/>
</dbReference>
<evidence type="ECO:0000256" key="6">
    <source>
        <dbReference type="ARBA" id="ARBA00023136"/>
    </source>
</evidence>
<sequence length="182" mass="21079">MKSSITIFLIVLNFIIYILENFILRDDAFMLYFGLNYLFFNGFYWQILTTMFLHANLMHLIMNMAVLYQFGTILENHLGKVKFIFLCFVGGILTSLLSLSYTYYTFYSLKTIVNLVGASGMICVLLGFFSYLDIRLRKGLILSVLLISFVPILIGINVAWYAHIFGFIIGFLFGKLYVLQKR</sequence>
<keyword evidence="6 7" id="KW-0472">Membrane</keyword>
<gene>
    <name evidence="9" type="ORF">F1B92_06590</name>
</gene>
<dbReference type="GO" id="GO:0006508">
    <property type="term" value="P:proteolysis"/>
    <property type="evidence" value="ECO:0007669"/>
    <property type="project" value="UniProtKB-KW"/>
</dbReference>
<feature type="transmembrane region" description="Helical" evidence="7">
    <location>
        <begin position="112"/>
        <end position="132"/>
    </location>
</feature>
<dbReference type="SUPFAM" id="SSF144091">
    <property type="entry name" value="Rhomboid-like"/>
    <property type="match status" value="1"/>
</dbReference>
<evidence type="ECO:0000313" key="9">
    <source>
        <dbReference type="EMBL" id="MSN96831.1"/>
    </source>
</evidence>
<dbReference type="PANTHER" id="PTHR43731:SF14">
    <property type="entry name" value="PRESENILIN-ASSOCIATED RHOMBOID-LIKE PROTEIN, MITOCHONDRIAL"/>
    <property type="match status" value="1"/>
</dbReference>
<comment type="similarity">
    <text evidence="2">Belongs to the peptidase S54 family.</text>
</comment>
<feature type="transmembrane region" description="Helical" evidence="7">
    <location>
        <begin position="83"/>
        <end position="106"/>
    </location>
</feature>
<evidence type="ECO:0000256" key="5">
    <source>
        <dbReference type="ARBA" id="ARBA00022989"/>
    </source>
</evidence>
<keyword evidence="5 7" id="KW-1133">Transmembrane helix</keyword>
<proteinExistence type="inferred from homology"/>
<dbReference type="Gene3D" id="1.20.1540.10">
    <property type="entry name" value="Rhomboid-like"/>
    <property type="match status" value="1"/>
</dbReference>
<feature type="transmembrane region" description="Helical" evidence="7">
    <location>
        <begin position="7"/>
        <end position="24"/>
    </location>
</feature>
<evidence type="ECO:0000256" key="3">
    <source>
        <dbReference type="ARBA" id="ARBA00022692"/>
    </source>
</evidence>
<evidence type="ECO:0000256" key="1">
    <source>
        <dbReference type="ARBA" id="ARBA00004141"/>
    </source>
</evidence>
<organism evidence="9 10">
    <name type="scientific">Campylobacter portucalensis</name>
    <dbReference type="NCBI Taxonomy" id="2608384"/>
    <lineage>
        <taxon>Bacteria</taxon>
        <taxon>Pseudomonadati</taxon>
        <taxon>Campylobacterota</taxon>
        <taxon>Epsilonproteobacteria</taxon>
        <taxon>Campylobacterales</taxon>
        <taxon>Campylobacteraceae</taxon>
        <taxon>Campylobacter</taxon>
    </lineage>
</organism>
<dbReference type="Pfam" id="PF01694">
    <property type="entry name" value="Rhomboid"/>
    <property type="match status" value="1"/>
</dbReference>
<protein>
    <submittedName>
        <fullName evidence="9">Rhomboid family intramembrane serine protease</fullName>
    </submittedName>
</protein>
<reference evidence="9 10" key="1">
    <citation type="submission" date="2019-09" db="EMBL/GenBank/DDBJ databases">
        <authorList>
            <person name="Silva M."/>
            <person name="Pereira G."/>
            <person name="Lopes-Da-Costa L."/>
            <person name="Silva E."/>
        </authorList>
    </citation>
    <scope>NUCLEOTIDE SEQUENCE [LARGE SCALE GENOMIC DNA]</scope>
    <source>
        <strain evidence="9 10">FMV-PI01</strain>
    </source>
</reference>
<accession>A0A6L5WME1</accession>
<dbReference type="Proteomes" id="UP000476338">
    <property type="component" value="Unassembled WGS sequence"/>
</dbReference>
<dbReference type="InterPro" id="IPR050925">
    <property type="entry name" value="Rhomboid_protease_S54"/>
</dbReference>
<dbReference type="GO" id="GO:0016020">
    <property type="term" value="C:membrane"/>
    <property type="evidence" value="ECO:0007669"/>
    <property type="project" value="UniProtKB-SubCell"/>
</dbReference>
<name>A0A6L5WME1_9BACT</name>
<feature type="transmembrane region" description="Helical" evidence="7">
    <location>
        <begin position="44"/>
        <end position="71"/>
    </location>
</feature>
<evidence type="ECO:0000256" key="7">
    <source>
        <dbReference type="SAM" id="Phobius"/>
    </source>
</evidence>
<keyword evidence="9" id="KW-0645">Protease</keyword>
<keyword evidence="4" id="KW-0378">Hydrolase</keyword>
<evidence type="ECO:0000256" key="4">
    <source>
        <dbReference type="ARBA" id="ARBA00022801"/>
    </source>
</evidence>
<evidence type="ECO:0000259" key="8">
    <source>
        <dbReference type="Pfam" id="PF01694"/>
    </source>
</evidence>
<evidence type="ECO:0000313" key="10">
    <source>
        <dbReference type="Proteomes" id="UP000476338"/>
    </source>
</evidence>
<dbReference type="PANTHER" id="PTHR43731">
    <property type="entry name" value="RHOMBOID PROTEASE"/>
    <property type="match status" value="1"/>
</dbReference>
<keyword evidence="10" id="KW-1185">Reference proteome</keyword>
<dbReference type="GO" id="GO:0004252">
    <property type="term" value="F:serine-type endopeptidase activity"/>
    <property type="evidence" value="ECO:0007669"/>
    <property type="project" value="InterPro"/>
</dbReference>